<sequence>MLQTLYKYLILHKKATIAGIGTFSVHRTPASLDFANKAFIAPVNRFEFDNDEAAEDKNLYSFISKEHTIEEREAMDTFGAFSRNLKENLQTQGAVELPRLGSLTRDVAGKITFRPVDPIASFYPNVPIETTSNEVLKKEPVAVEVEEEEVHAEAEIETEEVKSNLTKKEYWWIFAVVLAIAAIAAIVYYYNENGSLR</sequence>
<evidence type="ECO:0000259" key="2">
    <source>
        <dbReference type="Pfam" id="PF18175"/>
    </source>
</evidence>
<gene>
    <name evidence="3" type="ORF">SAE01_04370</name>
</gene>
<organism evidence="3 4">
    <name type="scientific">Segetibacter aerophilus</name>
    <dbReference type="NCBI Taxonomy" id="670293"/>
    <lineage>
        <taxon>Bacteria</taxon>
        <taxon>Pseudomonadati</taxon>
        <taxon>Bacteroidota</taxon>
        <taxon>Chitinophagia</taxon>
        <taxon>Chitinophagales</taxon>
        <taxon>Chitinophagaceae</taxon>
        <taxon>Segetibacter</taxon>
    </lineage>
</organism>
<dbReference type="EMBL" id="BJYT01000001">
    <property type="protein sequence ID" value="GEO07941.1"/>
    <property type="molecule type" value="Genomic_DNA"/>
</dbReference>
<proteinExistence type="predicted"/>
<evidence type="ECO:0000313" key="3">
    <source>
        <dbReference type="EMBL" id="GEO07941.1"/>
    </source>
</evidence>
<feature type="domain" description="CCDC81-like prokaryotic HU" evidence="2">
    <location>
        <begin position="59"/>
        <end position="117"/>
    </location>
</feature>
<protein>
    <recommendedName>
        <fullName evidence="2">CCDC81-like prokaryotic HU domain-containing protein</fullName>
    </recommendedName>
</protein>
<dbReference type="OrthoDB" id="664124at2"/>
<name>A0A512B7K1_9BACT</name>
<reference evidence="3 4" key="1">
    <citation type="submission" date="2019-07" db="EMBL/GenBank/DDBJ databases">
        <title>Whole genome shotgun sequence of Segetibacter aerophilus NBRC 106135.</title>
        <authorList>
            <person name="Hosoyama A."/>
            <person name="Uohara A."/>
            <person name="Ohji S."/>
            <person name="Ichikawa N."/>
        </authorList>
    </citation>
    <scope>NUCLEOTIDE SEQUENCE [LARGE SCALE GENOMIC DNA]</scope>
    <source>
        <strain evidence="3 4">NBRC 106135</strain>
    </source>
</reference>
<keyword evidence="1" id="KW-0812">Transmembrane</keyword>
<dbReference type="Pfam" id="PF18175">
    <property type="entry name" value="HU-CCDC81_bac_2"/>
    <property type="match status" value="1"/>
</dbReference>
<keyword evidence="1" id="KW-0472">Membrane</keyword>
<dbReference type="Proteomes" id="UP000321513">
    <property type="component" value="Unassembled WGS sequence"/>
</dbReference>
<keyword evidence="4" id="KW-1185">Reference proteome</keyword>
<evidence type="ECO:0000256" key="1">
    <source>
        <dbReference type="SAM" id="Phobius"/>
    </source>
</evidence>
<evidence type="ECO:0000313" key="4">
    <source>
        <dbReference type="Proteomes" id="UP000321513"/>
    </source>
</evidence>
<keyword evidence="1" id="KW-1133">Transmembrane helix</keyword>
<dbReference type="InterPro" id="IPR041268">
    <property type="entry name" value="HU-CCDC81_bac_2"/>
</dbReference>
<feature type="transmembrane region" description="Helical" evidence="1">
    <location>
        <begin position="170"/>
        <end position="190"/>
    </location>
</feature>
<accession>A0A512B7K1</accession>
<dbReference type="AlphaFoldDB" id="A0A512B7K1"/>
<dbReference type="RefSeq" id="WP_147201885.1">
    <property type="nucleotide sequence ID" value="NZ_BJYT01000001.1"/>
</dbReference>
<comment type="caution">
    <text evidence="3">The sequence shown here is derived from an EMBL/GenBank/DDBJ whole genome shotgun (WGS) entry which is preliminary data.</text>
</comment>